<sequence>MEFRKIAYDITFHYSQFYFVTIAAILGTGVLGLPITLYDSGFDPFIISIFIAYFVQ</sequence>
<evidence type="ECO:0000313" key="3">
    <source>
        <dbReference type="Proteomes" id="UP000676336"/>
    </source>
</evidence>
<reference evidence="2" key="1">
    <citation type="submission" date="2021-02" db="EMBL/GenBank/DDBJ databases">
        <authorList>
            <person name="Nowell W R."/>
        </authorList>
    </citation>
    <scope>NUCLEOTIDE SEQUENCE</scope>
</reference>
<dbReference type="AlphaFoldDB" id="A0A8S3KCS9"/>
<evidence type="ECO:0000256" key="1">
    <source>
        <dbReference type="SAM" id="Phobius"/>
    </source>
</evidence>
<organism evidence="2 3">
    <name type="scientific">Rotaria magnacalcarata</name>
    <dbReference type="NCBI Taxonomy" id="392030"/>
    <lineage>
        <taxon>Eukaryota</taxon>
        <taxon>Metazoa</taxon>
        <taxon>Spiralia</taxon>
        <taxon>Gnathifera</taxon>
        <taxon>Rotifera</taxon>
        <taxon>Eurotatoria</taxon>
        <taxon>Bdelloidea</taxon>
        <taxon>Philodinida</taxon>
        <taxon>Philodinidae</taxon>
        <taxon>Rotaria</taxon>
    </lineage>
</organism>
<dbReference type="EMBL" id="CAJOBI010364436">
    <property type="protein sequence ID" value="CAF5227640.1"/>
    <property type="molecule type" value="Genomic_DNA"/>
</dbReference>
<keyword evidence="1" id="KW-1133">Transmembrane helix</keyword>
<keyword evidence="1" id="KW-0472">Membrane</keyword>
<comment type="caution">
    <text evidence="2">The sequence shown here is derived from an EMBL/GenBank/DDBJ whole genome shotgun (WGS) entry which is preliminary data.</text>
</comment>
<name>A0A8S3KCS9_9BILA</name>
<dbReference type="Proteomes" id="UP000676336">
    <property type="component" value="Unassembled WGS sequence"/>
</dbReference>
<feature type="transmembrane region" description="Helical" evidence="1">
    <location>
        <begin position="12"/>
        <end position="31"/>
    </location>
</feature>
<proteinExistence type="predicted"/>
<evidence type="ECO:0000313" key="2">
    <source>
        <dbReference type="EMBL" id="CAF5227640.1"/>
    </source>
</evidence>
<feature type="non-terminal residue" evidence="2">
    <location>
        <position position="1"/>
    </location>
</feature>
<protein>
    <submittedName>
        <fullName evidence="2">Uncharacterized protein</fullName>
    </submittedName>
</protein>
<keyword evidence="1" id="KW-0812">Transmembrane</keyword>
<accession>A0A8S3KCS9</accession>
<gene>
    <name evidence="2" type="ORF">SMN809_LOCUS85372</name>
</gene>